<dbReference type="AlphaFoldDB" id="A0A915DBN3"/>
<keyword evidence="4" id="KW-1133">Transmembrane helix</keyword>
<dbReference type="PROSITE" id="PS51450">
    <property type="entry name" value="LRR"/>
    <property type="match status" value="3"/>
</dbReference>
<feature type="compositionally biased region" description="Basic and acidic residues" evidence="3">
    <location>
        <begin position="473"/>
        <end position="483"/>
    </location>
</feature>
<dbReference type="SMART" id="SM00369">
    <property type="entry name" value="LRR_TYP"/>
    <property type="match status" value="6"/>
</dbReference>
<accession>A0A915DBN3</accession>
<keyword evidence="4" id="KW-0472">Membrane</keyword>
<keyword evidence="2" id="KW-0677">Repeat</keyword>
<dbReference type="InterPro" id="IPR032675">
    <property type="entry name" value="LRR_dom_sf"/>
</dbReference>
<evidence type="ECO:0000313" key="6">
    <source>
        <dbReference type="WBParaSite" id="jg17940"/>
    </source>
</evidence>
<evidence type="ECO:0000256" key="4">
    <source>
        <dbReference type="SAM" id="Phobius"/>
    </source>
</evidence>
<protein>
    <submittedName>
        <fullName evidence="6">LRRCT domain-containing protein</fullName>
    </submittedName>
</protein>
<dbReference type="InterPro" id="IPR003591">
    <property type="entry name" value="Leu-rich_rpt_typical-subtyp"/>
</dbReference>
<dbReference type="WBParaSite" id="jg17940">
    <property type="protein sequence ID" value="jg17940"/>
    <property type="gene ID" value="jg17940"/>
</dbReference>
<evidence type="ECO:0000256" key="1">
    <source>
        <dbReference type="ARBA" id="ARBA00022614"/>
    </source>
</evidence>
<dbReference type="SUPFAM" id="SSF52058">
    <property type="entry name" value="L domain-like"/>
    <property type="match status" value="1"/>
</dbReference>
<evidence type="ECO:0000256" key="2">
    <source>
        <dbReference type="ARBA" id="ARBA00022737"/>
    </source>
</evidence>
<evidence type="ECO:0000313" key="5">
    <source>
        <dbReference type="Proteomes" id="UP000887574"/>
    </source>
</evidence>
<dbReference type="Pfam" id="PF13855">
    <property type="entry name" value="LRR_8"/>
    <property type="match status" value="2"/>
</dbReference>
<reference evidence="6" key="1">
    <citation type="submission" date="2022-11" db="UniProtKB">
        <authorList>
            <consortium name="WormBaseParasite"/>
        </authorList>
    </citation>
    <scope>IDENTIFICATION</scope>
</reference>
<evidence type="ECO:0000256" key="3">
    <source>
        <dbReference type="SAM" id="MobiDB-lite"/>
    </source>
</evidence>
<dbReference type="Gene3D" id="3.80.10.10">
    <property type="entry name" value="Ribonuclease Inhibitor"/>
    <property type="match status" value="1"/>
</dbReference>
<dbReference type="PANTHER" id="PTHR24366">
    <property type="entry name" value="IG(IMMUNOGLOBULIN) AND LRR(LEUCINE RICH REPEAT) DOMAINS"/>
    <property type="match status" value="1"/>
</dbReference>
<keyword evidence="1" id="KW-0433">Leucine-rich repeat</keyword>
<proteinExistence type="predicted"/>
<dbReference type="PANTHER" id="PTHR24366:SF96">
    <property type="entry name" value="LEUCINE RICH REPEAT CONTAINING 53"/>
    <property type="match status" value="1"/>
</dbReference>
<dbReference type="InterPro" id="IPR001611">
    <property type="entry name" value="Leu-rich_rpt"/>
</dbReference>
<feature type="region of interest" description="Disordered" evidence="3">
    <location>
        <begin position="459"/>
        <end position="506"/>
    </location>
</feature>
<sequence length="506" mass="56097">MKTLLEQETTRTTNARFVQKPIREIVPEVFSGLEQLSALNLSHNQLYLLQPTAFSGLTTGFFNETPALTDLNLAGNIFSELPSSLFSAQRRLSKLDLSSNLLTSIDPQAFSGLYSLKELDLARNLLPSIEQGGLSSNWNYLPDLQMIDLSGNSIKQIDENAFQGLFSLKELRLKDMPALTHVQENGAHPAASQCIWPPPSQFALSVLNQRGGGNLKHLDLSYNQLSTLDSKLLDWQHLKWLNLAGNRWDCSCKMLEFLPAILRESQGGPAYCTLPDQLFNVQIKDIKSPRACNNSINDPLFTLLSLAAFLTILTLLTLLLLLCCCRHQNSGKLLSKCCSPSSSSNNQSRLPLYNTGSSFTESLIYEKGNVPLAKPPKSDPLIPNFTATIPRNMGVISNTEDSEGYYYSILPLGAGMNQASSQSTLRIGQLPNCQIAHAPYLLHNRSMVGLNRVLSNGYSRPPSFTAPPPPPVDLDRSRERLDEEGFEEMDDGYAARRYRTRSTEVV</sequence>
<organism evidence="5 6">
    <name type="scientific">Ditylenchus dipsaci</name>
    <dbReference type="NCBI Taxonomy" id="166011"/>
    <lineage>
        <taxon>Eukaryota</taxon>
        <taxon>Metazoa</taxon>
        <taxon>Ecdysozoa</taxon>
        <taxon>Nematoda</taxon>
        <taxon>Chromadorea</taxon>
        <taxon>Rhabditida</taxon>
        <taxon>Tylenchina</taxon>
        <taxon>Tylenchomorpha</taxon>
        <taxon>Sphaerularioidea</taxon>
        <taxon>Anguinidae</taxon>
        <taxon>Anguininae</taxon>
        <taxon>Ditylenchus</taxon>
    </lineage>
</organism>
<keyword evidence="5" id="KW-1185">Reference proteome</keyword>
<keyword evidence="4" id="KW-0812">Transmembrane</keyword>
<dbReference type="PRINTS" id="PR00019">
    <property type="entry name" value="LEURICHRPT"/>
</dbReference>
<dbReference type="Proteomes" id="UP000887574">
    <property type="component" value="Unplaced"/>
</dbReference>
<feature type="transmembrane region" description="Helical" evidence="4">
    <location>
        <begin position="300"/>
        <end position="323"/>
    </location>
</feature>
<dbReference type="Pfam" id="PF00560">
    <property type="entry name" value="LRR_1"/>
    <property type="match status" value="1"/>
</dbReference>
<name>A0A915DBN3_9BILA</name>